<proteinExistence type="predicted"/>
<organism evidence="2 3">
    <name type="scientific">Helianthus annuus</name>
    <name type="common">Common sunflower</name>
    <dbReference type="NCBI Taxonomy" id="4232"/>
    <lineage>
        <taxon>Eukaryota</taxon>
        <taxon>Viridiplantae</taxon>
        <taxon>Streptophyta</taxon>
        <taxon>Embryophyta</taxon>
        <taxon>Tracheophyta</taxon>
        <taxon>Spermatophyta</taxon>
        <taxon>Magnoliopsida</taxon>
        <taxon>eudicotyledons</taxon>
        <taxon>Gunneridae</taxon>
        <taxon>Pentapetalae</taxon>
        <taxon>asterids</taxon>
        <taxon>campanulids</taxon>
        <taxon>Asterales</taxon>
        <taxon>Asteraceae</taxon>
        <taxon>Asteroideae</taxon>
        <taxon>Heliantheae alliance</taxon>
        <taxon>Heliantheae</taxon>
        <taxon>Helianthus</taxon>
    </lineage>
</organism>
<dbReference type="PANTHER" id="PTHR36377:SF1">
    <property type="entry name" value="DNA MISMATCH REPAIR PROTEIN"/>
    <property type="match status" value="1"/>
</dbReference>
<reference evidence="3" key="1">
    <citation type="journal article" date="2017" name="Nature">
        <title>The sunflower genome provides insights into oil metabolism, flowering and Asterid evolution.</title>
        <authorList>
            <person name="Badouin H."/>
            <person name="Gouzy J."/>
            <person name="Grassa C.J."/>
            <person name="Murat F."/>
            <person name="Staton S.E."/>
            <person name="Cottret L."/>
            <person name="Lelandais-Briere C."/>
            <person name="Owens G.L."/>
            <person name="Carrere S."/>
            <person name="Mayjonade B."/>
            <person name="Legrand L."/>
            <person name="Gill N."/>
            <person name="Kane N.C."/>
            <person name="Bowers J.E."/>
            <person name="Hubner S."/>
            <person name="Bellec A."/>
            <person name="Berard A."/>
            <person name="Berges H."/>
            <person name="Blanchet N."/>
            <person name="Boniface M.C."/>
            <person name="Brunel D."/>
            <person name="Catrice O."/>
            <person name="Chaidir N."/>
            <person name="Claudel C."/>
            <person name="Donnadieu C."/>
            <person name="Faraut T."/>
            <person name="Fievet G."/>
            <person name="Helmstetter N."/>
            <person name="King M."/>
            <person name="Knapp S.J."/>
            <person name="Lai Z."/>
            <person name="Le Paslier M.C."/>
            <person name="Lippi Y."/>
            <person name="Lorenzon L."/>
            <person name="Mandel J.R."/>
            <person name="Marage G."/>
            <person name="Marchand G."/>
            <person name="Marquand E."/>
            <person name="Bret-Mestries E."/>
            <person name="Morien E."/>
            <person name="Nambeesan S."/>
            <person name="Nguyen T."/>
            <person name="Pegot-Espagnet P."/>
            <person name="Pouilly N."/>
            <person name="Raftis F."/>
            <person name="Sallet E."/>
            <person name="Schiex T."/>
            <person name="Thomas J."/>
            <person name="Vandecasteele C."/>
            <person name="Vares D."/>
            <person name="Vear F."/>
            <person name="Vautrin S."/>
            <person name="Crespi M."/>
            <person name="Mangin B."/>
            <person name="Burke J.M."/>
            <person name="Salse J."/>
            <person name="Munos S."/>
            <person name="Vincourt P."/>
            <person name="Rieseberg L.H."/>
            <person name="Langlade N.B."/>
        </authorList>
    </citation>
    <scope>NUCLEOTIDE SEQUENCE [LARGE SCALE GENOMIC DNA]</scope>
    <source>
        <strain evidence="3">cv. SF193</strain>
    </source>
</reference>
<sequence>MKFLDWYLKIGVVSAAIGGSMEYFMIKTGFWFYFIFIHHRRIFIFNLILFYFFGFDFGCRIVGQ</sequence>
<accession>A0A251TGL9</accession>
<keyword evidence="3" id="KW-1185">Reference proteome</keyword>
<name>A0A251TGL9_HELAN</name>
<evidence type="ECO:0000313" key="2">
    <source>
        <dbReference type="EMBL" id="OTG10268.1"/>
    </source>
</evidence>
<evidence type="ECO:0000256" key="1">
    <source>
        <dbReference type="SAM" id="Phobius"/>
    </source>
</evidence>
<protein>
    <submittedName>
        <fullName evidence="2">Uncharacterized protein</fullName>
    </submittedName>
</protein>
<keyword evidence="1" id="KW-0812">Transmembrane</keyword>
<gene>
    <name evidence="2" type="ORF">HannXRQ_Chr10g0285751</name>
</gene>
<dbReference type="InParanoid" id="A0A251TGL9"/>
<dbReference type="PANTHER" id="PTHR36377">
    <property type="entry name" value="DNA MISMATCH REPAIR PROTEIN"/>
    <property type="match status" value="1"/>
</dbReference>
<keyword evidence="1" id="KW-1133">Transmembrane helix</keyword>
<dbReference type="AlphaFoldDB" id="A0A251TGL9"/>
<evidence type="ECO:0000313" key="3">
    <source>
        <dbReference type="Proteomes" id="UP000215914"/>
    </source>
</evidence>
<keyword evidence="1" id="KW-0472">Membrane</keyword>
<feature type="transmembrane region" description="Helical" evidence="1">
    <location>
        <begin position="6"/>
        <end position="36"/>
    </location>
</feature>
<dbReference type="Proteomes" id="UP000215914">
    <property type="component" value="Chromosome 10"/>
</dbReference>
<dbReference type="EMBL" id="CM007899">
    <property type="protein sequence ID" value="OTG10268.1"/>
    <property type="molecule type" value="Genomic_DNA"/>
</dbReference>
<feature type="transmembrane region" description="Helical" evidence="1">
    <location>
        <begin position="43"/>
        <end position="63"/>
    </location>
</feature>